<organism evidence="2 3">
    <name type="scientific">Psychroserpens ponticola</name>
    <dbReference type="NCBI Taxonomy" id="2932268"/>
    <lineage>
        <taxon>Bacteria</taxon>
        <taxon>Pseudomonadati</taxon>
        <taxon>Bacteroidota</taxon>
        <taxon>Flavobacteriia</taxon>
        <taxon>Flavobacteriales</taxon>
        <taxon>Flavobacteriaceae</taxon>
        <taxon>Psychroserpens</taxon>
    </lineage>
</organism>
<evidence type="ECO:0000313" key="2">
    <source>
        <dbReference type="EMBL" id="WCO01110.1"/>
    </source>
</evidence>
<gene>
    <name evidence="2" type="ORF">MUN68_013680</name>
</gene>
<keyword evidence="1" id="KW-0732">Signal</keyword>
<evidence type="ECO:0000313" key="3">
    <source>
        <dbReference type="Proteomes" id="UP001202717"/>
    </source>
</evidence>
<protein>
    <recommendedName>
        <fullName evidence="4">Lipoprotein</fullName>
    </recommendedName>
</protein>
<dbReference type="Proteomes" id="UP001202717">
    <property type="component" value="Chromosome"/>
</dbReference>
<accession>A0ABY7RZJ1</accession>
<keyword evidence="3" id="KW-1185">Reference proteome</keyword>
<evidence type="ECO:0000256" key="1">
    <source>
        <dbReference type="SAM" id="SignalP"/>
    </source>
</evidence>
<proteinExistence type="predicted"/>
<feature type="signal peptide" evidence="1">
    <location>
        <begin position="1"/>
        <end position="22"/>
    </location>
</feature>
<feature type="chain" id="PRO_5045505001" description="Lipoprotein" evidence="1">
    <location>
        <begin position="23"/>
        <end position="225"/>
    </location>
</feature>
<evidence type="ECO:0008006" key="4">
    <source>
        <dbReference type="Google" id="ProtNLM"/>
    </source>
</evidence>
<name>A0ABY7RZJ1_9FLAO</name>
<sequence>MKKIALVLIGIMALGCSTNSESKNPFENLTYYKFTNDDNSNLLLNFNLDNSIIYKNQDGETIVFEVKDYLKNKSTYSKGSFLSNSSIEYYRFDQQQLILSLVDLPYLSNQIEVKHERHPLNFNPNIYPHKKKASSFNSYIEFPFWNGYLGDDEYDITIILDYNIQVTSMSFNNTTYNNVRIIESGNTETINPQLDYPRNVHILYYDTEYGVIGFNDLEGNHWRLD</sequence>
<reference evidence="2 3" key="1">
    <citation type="submission" date="2023-01" db="EMBL/GenBank/DDBJ databases">
        <title>Psychroserpens ponticola sp. nov., isolated from seawater.</title>
        <authorList>
            <person name="Kristyanto S."/>
            <person name="Jung J."/>
            <person name="Kim J.M."/>
            <person name="Jeon C.O."/>
        </authorList>
    </citation>
    <scope>NUCLEOTIDE SEQUENCE [LARGE SCALE GENOMIC DNA]</scope>
    <source>
        <strain evidence="2 3">MSW6</strain>
    </source>
</reference>
<dbReference type="RefSeq" id="WP_249996839.1">
    <property type="nucleotide sequence ID" value="NZ_CP116221.1"/>
</dbReference>
<dbReference type="PROSITE" id="PS51257">
    <property type="entry name" value="PROKAR_LIPOPROTEIN"/>
    <property type="match status" value="1"/>
</dbReference>
<dbReference type="EMBL" id="CP116221">
    <property type="protein sequence ID" value="WCO01110.1"/>
    <property type="molecule type" value="Genomic_DNA"/>
</dbReference>